<dbReference type="Proteomes" id="UP000309992">
    <property type="component" value="Unassembled WGS sequence"/>
</dbReference>
<comment type="subcellular location">
    <subcellularLocation>
        <location evidence="1">Cell membrane</location>
        <topology evidence="1">Multi-pass membrane protein</topology>
    </subcellularLocation>
</comment>
<feature type="transmembrane region" description="Helical" evidence="5">
    <location>
        <begin position="440"/>
        <end position="458"/>
    </location>
</feature>
<feature type="transmembrane region" description="Helical" evidence="5">
    <location>
        <begin position="33"/>
        <end position="53"/>
    </location>
</feature>
<evidence type="ECO:0000256" key="4">
    <source>
        <dbReference type="ARBA" id="ARBA00023136"/>
    </source>
</evidence>
<evidence type="ECO:0000256" key="1">
    <source>
        <dbReference type="ARBA" id="ARBA00004651"/>
    </source>
</evidence>
<dbReference type="InterPro" id="IPR020846">
    <property type="entry name" value="MFS_dom"/>
</dbReference>
<evidence type="ECO:0000313" key="7">
    <source>
        <dbReference type="EMBL" id="TKG69266.1"/>
    </source>
</evidence>
<organism evidence="7 8">
    <name type="scientific">Prauserella endophytica</name>
    <dbReference type="NCBI Taxonomy" id="1592324"/>
    <lineage>
        <taxon>Bacteria</taxon>
        <taxon>Bacillati</taxon>
        <taxon>Actinomycetota</taxon>
        <taxon>Actinomycetes</taxon>
        <taxon>Pseudonocardiales</taxon>
        <taxon>Pseudonocardiaceae</taxon>
        <taxon>Prauserella</taxon>
        <taxon>Prauserella coralliicola group</taxon>
    </lineage>
</organism>
<evidence type="ECO:0000256" key="3">
    <source>
        <dbReference type="ARBA" id="ARBA00022989"/>
    </source>
</evidence>
<dbReference type="SUPFAM" id="SSF103473">
    <property type="entry name" value="MFS general substrate transporter"/>
    <property type="match status" value="1"/>
</dbReference>
<keyword evidence="8" id="KW-1185">Reference proteome</keyword>
<evidence type="ECO:0000313" key="8">
    <source>
        <dbReference type="Proteomes" id="UP000309992"/>
    </source>
</evidence>
<feature type="transmembrane region" description="Helical" evidence="5">
    <location>
        <begin position="409"/>
        <end position="428"/>
    </location>
</feature>
<evidence type="ECO:0000256" key="2">
    <source>
        <dbReference type="ARBA" id="ARBA00022692"/>
    </source>
</evidence>
<dbReference type="RefSeq" id="WP_113641139.1">
    <property type="nucleotide sequence ID" value="NZ_SWMS01000011.1"/>
</dbReference>
<dbReference type="InterPro" id="IPR005828">
    <property type="entry name" value="MFS_sugar_transport-like"/>
</dbReference>
<feature type="transmembrane region" description="Helical" evidence="5">
    <location>
        <begin position="315"/>
        <end position="333"/>
    </location>
</feature>
<keyword evidence="3 5" id="KW-1133">Transmembrane helix</keyword>
<dbReference type="PANTHER" id="PTHR23508:SF10">
    <property type="entry name" value="CARBOXYLIC ACID TRANSPORTER PROTEIN HOMOLOG"/>
    <property type="match status" value="1"/>
</dbReference>
<protein>
    <submittedName>
        <fullName evidence="7">MFS transporter</fullName>
    </submittedName>
</protein>
<feature type="transmembrane region" description="Helical" evidence="5">
    <location>
        <begin position="191"/>
        <end position="210"/>
    </location>
</feature>
<dbReference type="InterPro" id="IPR005829">
    <property type="entry name" value="Sugar_transporter_CS"/>
</dbReference>
<evidence type="ECO:0000259" key="6">
    <source>
        <dbReference type="PROSITE" id="PS50850"/>
    </source>
</evidence>
<dbReference type="Gene3D" id="1.20.1250.20">
    <property type="entry name" value="MFS general substrate transporter like domains"/>
    <property type="match status" value="1"/>
</dbReference>
<name>A0ABY2S288_9PSEU</name>
<feature type="transmembrane region" description="Helical" evidence="5">
    <location>
        <begin position="100"/>
        <end position="121"/>
    </location>
</feature>
<sequence length="489" mass="51995">MAELPGTRPVIRSQQDVNDLINSGRAKGGKSGAITFIALGGIFIDAYDFSSIAFGLKDITESFQLTAFEEGAVAASIMIGALLGALVGGYLVDRLGRYKLFMADMLFFVVAAIACAIAPNFETLTGARLLMGIGIGIDFPVALAFIAEFNALRGKGSKVSLWQPMWYLATGSAFLVLLPLYFLIPEDAHDNLWRWAVGFGAVPALAVMLVRHKYMDESPSWAASQGDLHRAAGILRRSYGIEVDVEQPPEQAAKERRGLGDVLGEFGRLFTPRYRARTILAATVSFCQSIQYYAVGFALPVIISGFLQQDRLTSIIGPLVFNLVFGVLGGLLGVRLANRLGSWKLSASGFAICLVALVCLGLLGTPEGTWPLALSGLLLGVFVFFHSYGPGAQGMTMATLSYPTSLRGVGGGFGQAVLRVGSMLSLLWFPTLSASLGTGVYFAVAAAPVLGLIVLALIRWEPVGVDVDAEDAAESGHPPAPNHLIGKEK</sequence>
<dbReference type="CDD" id="cd17316">
    <property type="entry name" value="MFS_SV2_like"/>
    <property type="match status" value="1"/>
</dbReference>
<dbReference type="PROSITE" id="PS00217">
    <property type="entry name" value="SUGAR_TRANSPORT_2"/>
    <property type="match status" value="1"/>
</dbReference>
<keyword evidence="2 5" id="KW-0812">Transmembrane</keyword>
<feature type="transmembrane region" description="Helical" evidence="5">
    <location>
        <begin position="370"/>
        <end position="388"/>
    </location>
</feature>
<dbReference type="Pfam" id="PF00083">
    <property type="entry name" value="Sugar_tr"/>
    <property type="match status" value="1"/>
</dbReference>
<reference evidence="7 8" key="1">
    <citation type="journal article" date="2015" name="Antonie Van Leeuwenhoek">
        <title>Prauserella endophytica sp. nov., an endophytic actinobacterium isolated from Tamarix taklamakanensis.</title>
        <authorList>
            <person name="Liu J.M."/>
            <person name="Habden X."/>
            <person name="Guo L."/>
            <person name="Tuo L."/>
            <person name="Jiang Z.K."/>
            <person name="Liu S.W."/>
            <person name="Liu X.F."/>
            <person name="Chen L."/>
            <person name="Li R.F."/>
            <person name="Zhang Y.Q."/>
            <person name="Sun C.H."/>
        </authorList>
    </citation>
    <scope>NUCLEOTIDE SEQUENCE [LARGE SCALE GENOMIC DNA]</scope>
    <source>
        <strain evidence="7 8">CGMCC 4.7182</strain>
    </source>
</reference>
<gene>
    <name evidence="7" type="ORF">FCN18_21010</name>
</gene>
<feature type="transmembrane region" description="Helical" evidence="5">
    <location>
        <begin position="127"/>
        <end position="146"/>
    </location>
</feature>
<feature type="transmembrane region" description="Helical" evidence="5">
    <location>
        <begin position="166"/>
        <end position="185"/>
    </location>
</feature>
<accession>A0ABY2S288</accession>
<feature type="domain" description="Major facilitator superfamily (MFS) profile" evidence="6">
    <location>
        <begin position="34"/>
        <end position="463"/>
    </location>
</feature>
<proteinExistence type="predicted"/>
<feature type="transmembrane region" description="Helical" evidence="5">
    <location>
        <begin position="73"/>
        <end position="93"/>
    </location>
</feature>
<evidence type="ECO:0000256" key="5">
    <source>
        <dbReference type="SAM" id="Phobius"/>
    </source>
</evidence>
<feature type="transmembrane region" description="Helical" evidence="5">
    <location>
        <begin position="345"/>
        <end position="364"/>
    </location>
</feature>
<dbReference type="PANTHER" id="PTHR23508">
    <property type="entry name" value="CARBOXYLIC ACID TRANSPORTER PROTEIN HOMOLOG"/>
    <property type="match status" value="1"/>
</dbReference>
<dbReference type="PROSITE" id="PS50850">
    <property type="entry name" value="MFS"/>
    <property type="match status" value="1"/>
</dbReference>
<comment type="caution">
    <text evidence="7">The sequence shown here is derived from an EMBL/GenBank/DDBJ whole genome shotgun (WGS) entry which is preliminary data.</text>
</comment>
<dbReference type="InterPro" id="IPR036259">
    <property type="entry name" value="MFS_trans_sf"/>
</dbReference>
<feature type="transmembrane region" description="Helical" evidence="5">
    <location>
        <begin position="278"/>
        <end position="303"/>
    </location>
</feature>
<dbReference type="EMBL" id="SWMS01000011">
    <property type="protein sequence ID" value="TKG69266.1"/>
    <property type="molecule type" value="Genomic_DNA"/>
</dbReference>
<keyword evidence="4 5" id="KW-0472">Membrane</keyword>